<gene>
    <name evidence="1" type="ORF">FCC1311_010382</name>
</gene>
<dbReference type="EMBL" id="BEYU01000008">
    <property type="protein sequence ID" value="GBG24820.1"/>
    <property type="molecule type" value="Genomic_DNA"/>
</dbReference>
<dbReference type="OrthoDB" id="3270233at2759"/>
<protein>
    <recommendedName>
        <fullName evidence="3">Protein kinase domain-containing protein</fullName>
    </recommendedName>
</protein>
<organism evidence="1 2">
    <name type="scientific">Hondaea fermentalgiana</name>
    <dbReference type="NCBI Taxonomy" id="2315210"/>
    <lineage>
        <taxon>Eukaryota</taxon>
        <taxon>Sar</taxon>
        <taxon>Stramenopiles</taxon>
        <taxon>Bigyra</taxon>
        <taxon>Labyrinthulomycetes</taxon>
        <taxon>Thraustochytrida</taxon>
        <taxon>Thraustochytriidae</taxon>
        <taxon>Hondaea</taxon>
    </lineage>
</organism>
<dbReference type="InParanoid" id="A0A2R5G1D7"/>
<sequence length="86" mass="9254">MNPSEAFAIPNRALSATICFCRSHETPWRACNWFAVITLDVGASLQEIDAPFAAEVREGALAALTRVHAAGCLHGDVALRNFVLCP</sequence>
<keyword evidence="2" id="KW-1185">Reference proteome</keyword>
<comment type="caution">
    <text evidence="1">The sequence shown here is derived from an EMBL/GenBank/DDBJ whole genome shotgun (WGS) entry which is preliminary data.</text>
</comment>
<evidence type="ECO:0000313" key="1">
    <source>
        <dbReference type="EMBL" id="GBG24820.1"/>
    </source>
</evidence>
<name>A0A2R5G1D7_9STRA</name>
<dbReference type="AlphaFoldDB" id="A0A2R5G1D7"/>
<accession>A0A2R5G1D7</accession>
<reference evidence="1 2" key="1">
    <citation type="submission" date="2017-12" db="EMBL/GenBank/DDBJ databases">
        <title>Sequencing, de novo assembly and annotation of complete genome of a new Thraustochytrid species, strain FCC1311.</title>
        <authorList>
            <person name="Sedici K."/>
            <person name="Godart F."/>
            <person name="Aiese Cigliano R."/>
            <person name="Sanseverino W."/>
            <person name="Barakat M."/>
            <person name="Ortet P."/>
            <person name="Marechal E."/>
            <person name="Cagnac O."/>
            <person name="Amato A."/>
        </authorList>
    </citation>
    <scope>NUCLEOTIDE SEQUENCE [LARGE SCALE GENOMIC DNA]</scope>
</reference>
<evidence type="ECO:0008006" key="3">
    <source>
        <dbReference type="Google" id="ProtNLM"/>
    </source>
</evidence>
<proteinExistence type="predicted"/>
<dbReference type="Proteomes" id="UP000241890">
    <property type="component" value="Unassembled WGS sequence"/>
</dbReference>
<evidence type="ECO:0000313" key="2">
    <source>
        <dbReference type="Proteomes" id="UP000241890"/>
    </source>
</evidence>